<reference evidence="2 3" key="1">
    <citation type="submission" date="2024-01" db="EMBL/GenBank/DDBJ databases">
        <title>Hyphobacterium bacterium isolated from marine sediment.</title>
        <authorList>
            <person name="Zhao S."/>
        </authorList>
    </citation>
    <scope>NUCLEOTIDE SEQUENCE [LARGE SCALE GENOMIC DNA]</scope>
    <source>
        <strain evidence="3">HN65</strain>
    </source>
</reference>
<evidence type="ECO:0008006" key="4">
    <source>
        <dbReference type="Google" id="ProtNLM"/>
    </source>
</evidence>
<name>A0ABU7LSC7_9PROT</name>
<comment type="caution">
    <text evidence="2">The sequence shown here is derived from an EMBL/GenBank/DDBJ whole genome shotgun (WGS) entry which is preliminary data.</text>
</comment>
<organism evidence="2 3">
    <name type="scientific">Hyphobacterium lacteum</name>
    <dbReference type="NCBI Taxonomy" id="3116575"/>
    <lineage>
        <taxon>Bacteria</taxon>
        <taxon>Pseudomonadati</taxon>
        <taxon>Pseudomonadota</taxon>
        <taxon>Alphaproteobacteria</taxon>
        <taxon>Maricaulales</taxon>
        <taxon>Maricaulaceae</taxon>
        <taxon>Hyphobacterium</taxon>
    </lineage>
</organism>
<keyword evidence="1" id="KW-0472">Membrane</keyword>
<feature type="transmembrane region" description="Helical" evidence="1">
    <location>
        <begin position="12"/>
        <end position="34"/>
    </location>
</feature>
<protein>
    <recommendedName>
        <fullName evidence="4">Translation initiation factor IF-3</fullName>
    </recommendedName>
</protein>
<evidence type="ECO:0000313" key="2">
    <source>
        <dbReference type="EMBL" id="MEE2526546.1"/>
    </source>
</evidence>
<dbReference type="RefSeq" id="WP_330199209.1">
    <property type="nucleotide sequence ID" value="NZ_JAZDRP010000005.1"/>
</dbReference>
<keyword evidence="3" id="KW-1185">Reference proteome</keyword>
<dbReference type="EMBL" id="JAZDRP010000005">
    <property type="protein sequence ID" value="MEE2526546.1"/>
    <property type="molecule type" value="Genomic_DNA"/>
</dbReference>
<feature type="transmembrane region" description="Helical" evidence="1">
    <location>
        <begin position="85"/>
        <end position="103"/>
    </location>
</feature>
<keyword evidence="1" id="KW-1133">Transmembrane helix</keyword>
<gene>
    <name evidence="2" type="ORF">V0U79_09220</name>
</gene>
<dbReference type="Proteomes" id="UP001354971">
    <property type="component" value="Unassembled WGS sequence"/>
</dbReference>
<evidence type="ECO:0000313" key="3">
    <source>
        <dbReference type="Proteomes" id="UP001354971"/>
    </source>
</evidence>
<evidence type="ECO:0000256" key="1">
    <source>
        <dbReference type="SAM" id="Phobius"/>
    </source>
</evidence>
<keyword evidence="1" id="KW-0812">Transmembrane</keyword>
<accession>A0ABU7LSC7</accession>
<sequence>MSAIWRMILRPSLAYIAAAIVAGLSIALVFYGLSLAEGGDELTLEGVISFLAVSILVGAYVAAFAAIPAFVLIMLFRLVRLPRGWLDAIAGAVIGAGMIHLMAYGASGAAEAPNLINLLFAVAGAAGGFTYWLLAGRPKPPYSRQAV</sequence>
<feature type="transmembrane region" description="Helical" evidence="1">
    <location>
        <begin position="46"/>
        <end position="73"/>
    </location>
</feature>
<feature type="transmembrane region" description="Helical" evidence="1">
    <location>
        <begin position="115"/>
        <end position="134"/>
    </location>
</feature>
<proteinExistence type="predicted"/>